<dbReference type="InterPro" id="IPR006674">
    <property type="entry name" value="HD_domain"/>
</dbReference>
<proteinExistence type="predicted"/>
<dbReference type="InterPro" id="IPR003607">
    <property type="entry name" value="HD/PDEase_dom"/>
</dbReference>
<accession>A0ABY5AGA7</accession>
<gene>
    <name evidence="2" type="ORF">NG665_05770</name>
</gene>
<dbReference type="CDD" id="cd00077">
    <property type="entry name" value="HDc"/>
    <property type="match status" value="1"/>
</dbReference>
<dbReference type="Pfam" id="PF01966">
    <property type="entry name" value="HD"/>
    <property type="match status" value="1"/>
</dbReference>
<dbReference type="PANTHER" id="PTHR33594:SF1">
    <property type="entry name" value="HD_PDEASE DOMAIN-CONTAINING PROTEIN"/>
    <property type="match status" value="1"/>
</dbReference>
<dbReference type="SUPFAM" id="SSF109604">
    <property type="entry name" value="HD-domain/PDEase-like"/>
    <property type="match status" value="1"/>
</dbReference>
<keyword evidence="3" id="KW-1185">Reference proteome</keyword>
<dbReference type="PANTHER" id="PTHR33594">
    <property type="entry name" value="SUPERFAMILY HYDROLASE, PUTATIVE (AFU_ORTHOLOGUE AFUA_1G03035)-RELATED"/>
    <property type="match status" value="1"/>
</dbReference>
<evidence type="ECO:0000313" key="2">
    <source>
        <dbReference type="EMBL" id="USR78897.1"/>
    </source>
</evidence>
<evidence type="ECO:0000259" key="1">
    <source>
        <dbReference type="SMART" id="SM00471"/>
    </source>
</evidence>
<dbReference type="RefSeq" id="WP_252672741.1">
    <property type="nucleotide sequence ID" value="NZ_CP099547.1"/>
</dbReference>
<dbReference type="Proteomes" id="UP001056109">
    <property type="component" value="Chromosome"/>
</dbReference>
<dbReference type="Gene3D" id="1.10.472.50">
    <property type="entry name" value="HD-domain/PDEase-like"/>
    <property type="match status" value="1"/>
</dbReference>
<evidence type="ECO:0000313" key="3">
    <source>
        <dbReference type="Proteomes" id="UP001056109"/>
    </source>
</evidence>
<protein>
    <submittedName>
        <fullName evidence="2">HD domain-containing protein</fullName>
    </submittedName>
</protein>
<feature type="domain" description="HD/PDEase" evidence="1">
    <location>
        <begin position="22"/>
        <end position="140"/>
    </location>
</feature>
<dbReference type="EMBL" id="CP099547">
    <property type="protein sequence ID" value="USR78897.1"/>
    <property type="molecule type" value="Genomic_DNA"/>
</dbReference>
<organism evidence="2 3">
    <name type="scientific">Arcanobacterium pinnipediorum</name>
    <dbReference type="NCBI Taxonomy" id="1503041"/>
    <lineage>
        <taxon>Bacteria</taxon>
        <taxon>Bacillati</taxon>
        <taxon>Actinomycetota</taxon>
        <taxon>Actinomycetes</taxon>
        <taxon>Actinomycetales</taxon>
        <taxon>Actinomycetaceae</taxon>
        <taxon>Arcanobacterium</taxon>
    </lineage>
</organism>
<name>A0ABY5AGA7_9ACTO</name>
<dbReference type="SMART" id="SM00471">
    <property type="entry name" value="HDc"/>
    <property type="match status" value="1"/>
</dbReference>
<sequence length="218" mass="24558">MMSRIDIAKVSEYVKRIYDADRTGHGMDHIHRVVGLCKLIIAQEDRADIDPDIILTAAYVHDVIDPKVVDDTVIARANLRAFLASISISDNDIAEIFDIIDHISFSKNIGARHELSRNGQIVQDADRLDAIGAIGIARAFYYGGKHGDVLYDPDLPVRTLGDESSYREHTSVINHFYEKLFTLTDALNTDAAKRIGELRNERMRSFVDNFINEWNGQA</sequence>
<reference evidence="2" key="1">
    <citation type="submission" date="2022-06" db="EMBL/GenBank/DDBJ databases">
        <title>Complete Genome Sequence of Arcanobacterium pinnipediorum strain DSM 28752 isolated from a harbour seal.</title>
        <authorList>
            <person name="Borowiak M."/>
            <person name="Kreitlow A."/>
            <person name="Alssahen M."/>
            <person name="Malorny B."/>
            <person name="Laemmler C."/>
            <person name="Prenger-Berninghoff E."/>
            <person name="Siebert U."/>
            <person name="Ploetz M."/>
            <person name="Abdulmawjood A."/>
        </authorList>
    </citation>
    <scope>NUCLEOTIDE SEQUENCE</scope>
    <source>
        <strain evidence="2">DSM 28752</strain>
    </source>
</reference>
<dbReference type="Gene3D" id="1.20.58.1910">
    <property type="match status" value="1"/>
</dbReference>